<evidence type="ECO:0000256" key="5">
    <source>
        <dbReference type="ARBA" id="ARBA00023273"/>
    </source>
</evidence>
<name>A0A7S3CKS0_9SPIT</name>
<gene>
    <name evidence="7" type="ORF">SRAS04492_LOCUS2838</name>
</gene>
<dbReference type="PANTHER" id="PTHR33865:SF3">
    <property type="entry name" value="PROTEIN FAM183B"/>
    <property type="match status" value="1"/>
</dbReference>
<reference evidence="7" key="1">
    <citation type="submission" date="2021-01" db="EMBL/GenBank/DDBJ databases">
        <authorList>
            <person name="Corre E."/>
            <person name="Pelletier E."/>
            <person name="Niang G."/>
            <person name="Scheremetjew M."/>
            <person name="Finn R."/>
            <person name="Kale V."/>
            <person name="Holt S."/>
            <person name="Cochrane G."/>
            <person name="Meng A."/>
            <person name="Brown T."/>
            <person name="Cohen L."/>
        </authorList>
    </citation>
    <scope>NUCLEOTIDE SEQUENCE</scope>
    <source>
        <strain evidence="7">Ras09</strain>
    </source>
</reference>
<evidence type="ECO:0000256" key="1">
    <source>
        <dbReference type="ARBA" id="ARBA00004138"/>
    </source>
</evidence>
<sequence length="153" mass="17685">MTEKPSGSRKNMNQVEINAQWEEAVKKENRGRVLNEHFDFNPKKLLVITDKPTSINKLNAVSSSKGKDSQESMDALKKKLEILTTIPKKKYPYPMTAAQEIGWDDDTMFQIHKPKYGFNRQTYAETWFANEYVTTFHKSPFAIEKNVVDPAKK</sequence>
<evidence type="ECO:0000256" key="6">
    <source>
        <dbReference type="ARBA" id="ARBA00034777"/>
    </source>
</evidence>
<comment type="subcellular location">
    <subcellularLocation>
        <location evidence="1">Cell projection</location>
        <location evidence="1">Cilium</location>
    </subcellularLocation>
    <subcellularLocation>
        <location evidence="2">Cytoplasm</location>
        <location evidence="2">Cytoskeleton</location>
    </subcellularLocation>
</comment>
<dbReference type="GO" id="GO:0005856">
    <property type="term" value="C:cytoskeleton"/>
    <property type="evidence" value="ECO:0007669"/>
    <property type="project" value="UniProtKB-SubCell"/>
</dbReference>
<evidence type="ECO:0000256" key="2">
    <source>
        <dbReference type="ARBA" id="ARBA00004245"/>
    </source>
</evidence>
<protein>
    <submittedName>
        <fullName evidence="7">Uncharacterized protein</fullName>
    </submittedName>
</protein>
<evidence type="ECO:0000256" key="4">
    <source>
        <dbReference type="ARBA" id="ARBA00023212"/>
    </source>
</evidence>
<dbReference type="InterPro" id="IPR029214">
    <property type="entry name" value="CFAP144"/>
</dbReference>
<proteinExistence type="inferred from homology"/>
<dbReference type="Pfam" id="PF14886">
    <property type="entry name" value="FAM183"/>
    <property type="match status" value="1"/>
</dbReference>
<accession>A0A7S3CKS0</accession>
<keyword evidence="4" id="KW-0206">Cytoskeleton</keyword>
<organism evidence="7">
    <name type="scientific">Strombidium rassoulzadegani</name>
    <dbReference type="NCBI Taxonomy" id="1082188"/>
    <lineage>
        <taxon>Eukaryota</taxon>
        <taxon>Sar</taxon>
        <taxon>Alveolata</taxon>
        <taxon>Ciliophora</taxon>
        <taxon>Intramacronucleata</taxon>
        <taxon>Spirotrichea</taxon>
        <taxon>Oligotrichia</taxon>
        <taxon>Strombidiidae</taxon>
        <taxon>Strombidium</taxon>
    </lineage>
</organism>
<evidence type="ECO:0000313" key="7">
    <source>
        <dbReference type="EMBL" id="CAE0231043.1"/>
    </source>
</evidence>
<dbReference type="EMBL" id="HBIA01005391">
    <property type="protein sequence ID" value="CAE0231043.1"/>
    <property type="molecule type" value="Transcribed_RNA"/>
</dbReference>
<keyword evidence="3" id="KW-0963">Cytoplasm</keyword>
<evidence type="ECO:0000256" key="3">
    <source>
        <dbReference type="ARBA" id="ARBA00022490"/>
    </source>
</evidence>
<comment type="similarity">
    <text evidence="6">Belongs to the CFAP144 family.</text>
</comment>
<dbReference type="PANTHER" id="PTHR33865">
    <property type="entry name" value="PROTEIN FAM183B"/>
    <property type="match status" value="1"/>
</dbReference>
<dbReference type="GO" id="GO:0097546">
    <property type="term" value="C:ciliary base"/>
    <property type="evidence" value="ECO:0007669"/>
    <property type="project" value="TreeGrafter"/>
</dbReference>
<dbReference type="AlphaFoldDB" id="A0A7S3CKS0"/>
<keyword evidence="5" id="KW-0966">Cell projection</keyword>